<dbReference type="SUPFAM" id="SSF51735">
    <property type="entry name" value="NAD(P)-binding Rossmann-fold domains"/>
    <property type="match status" value="1"/>
</dbReference>
<comment type="caution">
    <text evidence="4">The sequence shown here is derived from an EMBL/GenBank/DDBJ whole genome shotgun (WGS) entry which is preliminary data.</text>
</comment>
<proteinExistence type="inferred from homology"/>
<feature type="domain" description="NAD-dependent epimerase/dehydratase" evidence="2">
    <location>
        <begin position="3"/>
        <end position="212"/>
    </location>
</feature>
<name>A0A7X6KWP0_9CELL</name>
<dbReference type="InterPro" id="IPR036291">
    <property type="entry name" value="NAD(P)-bd_dom_sf"/>
</dbReference>
<keyword evidence="5" id="KW-1185">Reference proteome</keyword>
<evidence type="ECO:0000259" key="3">
    <source>
        <dbReference type="Pfam" id="PF08338"/>
    </source>
</evidence>
<accession>A0A7X6KWP0</accession>
<dbReference type="InterPro" id="IPR001509">
    <property type="entry name" value="Epimerase_deHydtase"/>
</dbReference>
<dbReference type="InterPro" id="IPR010099">
    <property type="entry name" value="SDR39U1"/>
</dbReference>
<dbReference type="AlphaFoldDB" id="A0A7X6KWP0"/>
<dbReference type="NCBIfam" id="TIGR01777">
    <property type="entry name" value="yfcH"/>
    <property type="match status" value="1"/>
</dbReference>
<protein>
    <submittedName>
        <fullName evidence="4">TIGR01777 family protein</fullName>
    </submittedName>
</protein>
<feature type="domain" description="DUF1731" evidence="3">
    <location>
        <begin position="247"/>
        <end position="293"/>
    </location>
</feature>
<dbReference type="Pfam" id="PF08338">
    <property type="entry name" value="DUF1731"/>
    <property type="match status" value="1"/>
</dbReference>
<evidence type="ECO:0000313" key="4">
    <source>
        <dbReference type="EMBL" id="NKY23240.1"/>
    </source>
</evidence>
<evidence type="ECO:0000259" key="2">
    <source>
        <dbReference type="Pfam" id="PF01370"/>
    </source>
</evidence>
<dbReference type="RefSeq" id="WP_168630379.1">
    <property type="nucleotide sequence ID" value="NZ_BONL01000018.1"/>
</dbReference>
<organism evidence="4 5">
    <name type="scientific">Cellulomonas denverensis</name>
    <dbReference type="NCBI Taxonomy" id="264297"/>
    <lineage>
        <taxon>Bacteria</taxon>
        <taxon>Bacillati</taxon>
        <taxon>Actinomycetota</taxon>
        <taxon>Actinomycetes</taxon>
        <taxon>Micrococcales</taxon>
        <taxon>Cellulomonadaceae</taxon>
        <taxon>Cellulomonas</taxon>
    </lineage>
</organism>
<sequence length="295" mass="30714">MRVVIAGSSGLIGSALTELLRSEGAEVVRLVRRSPGAPDERRWDPDRGELDPGALAGADVVVNVAGAGVGDKRLTTARKQVVLSSRTTGTALLARTMAGMDAPPPVLLQGSASGAYGDRGEEVLTEDSARGDTFLAGVVRAWEDAASPAVADPRIRVAFLRTGIVLTPGGGALGPLLPLLRLGLGGPLGSGRNYWAWITLTDEVRAIRHLMDVPVAGPVNLVADPARSVEVIRALAAELHRPAVLPVPGFALRLVLGEFADEILASQRIVPAVLDSCGFVHRHRDLGSAARAILG</sequence>
<dbReference type="EMBL" id="JAAXOX010000005">
    <property type="protein sequence ID" value="NKY23240.1"/>
    <property type="molecule type" value="Genomic_DNA"/>
</dbReference>
<gene>
    <name evidence="4" type="ORF">HGA03_11265</name>
</gene>
<evidence type="ECO:0000313" key="5">
    <source>
        <dbReference type="Proteomes" id="UP000581206"/>
    </source>
</evidence>
<reference evidence="4 5" key="1">
    <citation type="submission" date="2020-04" db="EMBL/GenBank/DDBJ databases">
        <title>MicrobeNet Type strains.</title>
        <authorList>
            <person name="Nicholson A.C."/>
        </authorList>
    </citation>
    <scope>NUCLEOTIDE SEQUENCE [LARGE SCALE GENOMIC DNA]</scope>
    <source>
        <strain evidence="4 5">ATCC BAA-788</strain>
    </source>
</reference>
<comment type="similarity">
    <text evidence="1">Belongs to the NAD(P)-dependent epimerase/dehydratase family. SDR39U1 subfamily.</text>
</comment>
<dbReference type="Gene3D" id="3.40.50.720">
    <property type="entry name" value="NAD(P)-binding Rossmann-like Domain"/>
    <property type="match status" value="1"/>
</dbReference>
<dbReference type="Proteomes" id="UP000581206">
    <property type="component" value="Unassembled WGS sequence"/>
</dbReference>
<dbReference type="PANTHER" id="PTHR11092:SF0">
    <property type="entry name" value="EPIMERASE FAMILY PROTEIN SDR39U1"/>
    <property type="match status" value="1"/>
</dbReference>
<evidence type="ECO:0000256" key="1">
    <source>
        <dbReference type="ARBA" id="ARBA00009353"/>
    </source>
</evidence>
<dbReference type="Pfam" id="PF01370">
    <property type="entry name" value="Epimerase"/>
    <property type="match status" value="1"/>
</dbReference>
<dbReference type="PANTHER" id="PTHR11092">
    <property type="entry name" value="SUGAR NUCLEOTIDE EPIMERASE RELATED"/>
    <property type="match status" value="1"/>
</dbReference>
<dbReference type="InterPro" id="IPR013549">
    <property type="entry name" value="DUF1731"/>
</dbReference>